<dbReference type="PANTHER" id="PTHR23513">
    <property type="entry name" value="INTEGRAL MEMBRANE EFFLUX PROTEIN-RELATED"/>
    <property type="match status" value="1"/>
</dbReference>
<keyword evidence="5 7" id="KW-1133">Transmembrane helix</keyword>
<dbReference type="EMBL" id="JAMQKB010000006">
    <property type="protein sequence ID" value="MDC3424431.1"/>
    <property type="molecule type" value="Genomic_DNA"/>
</dbReference>
<dbReference type="PROSITE" id="PS50850">
    <property type="entry name" value="MFS"/>
    <property type="match status" value="1"/>
</dbReference>
<protein>
    <submittedName>
        <fullName evidence="9">MFS transporter</fullName>
    </submittedName>
</protein>
<dbReference type="RefSeq" id="WP_272436237.1">
    <property type="nucleotide sequence ID" value="NZ_JAMQKB010000006.1"/>
</dbReference>
<dbReference type="GO" id="GO:0022857">
    <property type="term" value="F:transmembrane transporter activity"/>
    <property type="evidence" value="ECO:0007669"/>
    <property type="project" value="InterPro"/>
</dbReference>
<evidence type="ECO:0000256" key="7">
    <source>
        <dbReference type="SAM" id="Phobius"/>
    </source>
</evidence>
<sequence length="415" mass="45873">MSLRSNKNFKSVFALGLFTNIGDSLFFIVTMWYIANNSSISLYAGIAVFLFTLPETLLIFLGPFIDRLNPKIILIVSTSGQIIVHIIIVLLFLTGLVTIPILLISLLLSAFFSSITYPVEETILPQIVENDDLVKANSFFSVAYKLSDSLFDGIAGILLVVGTASLLYEINLLIFVLPLIMLKFLKFNLQTENPEKFNIKSYKKDLKEGLSFILHSKIKLMLIPLAFLNFFTAINIVALPYFANELSDSPATYGFLLGFSGAGSMLGAIIVNKIEKRLLPGKILAFGLLFNGLMWFFMIISTVPYLAYLFIFLANFCMGGYNIIFASLFQVMTPSNLLGRINTCVDSVITVAMPIGALLGGILIEILSLKIVMSLNAIALVITGIIYFSNKTVYNLKKIETINPVNTDGHLKATR</sequence>
<dbReference type="InterPro" id="IPR036259">
    <property type="entry name" value="MFS_trans_sf"/>
</dbReference>
<feature type="transmembrane region" description="Helical" evidence="7">
    <location>
        <begin position="283"/>
        <end position="300"/>
    </location>
</feature>
<gene>
    <name evidence="9" type="ORF">NC797_07905</name>
</gene>
<evidence type="ECO:0000259" key="8">
    <source>
        <dbReference type="PROSITE" id="PS50850"/>
    </source>
</evidence>
<feature type="transmembrane region" description="Helical" evidence="7">
    <location>
        <begin position="306"/>
        <end position="329"/>
    </location>
</feature>
<feature type="transmembrane region" description="Helical" evidence="7">
    <location>
        <begin position="154"/>
        <end position="180"/>
    </location>
</feature>
<keyword evidence="6 7" id="KW-0472">Membrane</keyword>
<comment type="subcellular location">
    <subcellularLocation>
        <location evidence="1">Cell membrane</location>
        <topology evidence="1">Multi-pass membrane protein</topology>
    </subcellularLocation>
</comment>
<keyword evidence="10" id="KW-1185">Reference proteome</keyword>
<evidence type="ECO:0000256" key="6">
    <source>
        <dbReference type="ARBA" id="ARBA00023136"/>
    </source>
</evidence>
<keyword evidence="3" id="KW-1003">Cell membrane</keyword>
<reference evidence="9" key="1">
    <citation type="submission" date="2022-06" db="EMBL/GenBank/DDBJ databases">
        <title>Aquibacillus sp. a new bacterium isolated from soil saline samples.</title>
        <authorList>
            <person name="Galisteo C."/>
            <person name="De La Haba R."/>
            <person name="Sanchez-Porro C."/>
            <person name="Ventosa A."/>
        </authorList>
    </citation>
    <scope>NUCLEOTIDE SEQUENCE</scope>
    <source>
        <strain evidence="9">3ASR75-11</strain>
    </source>
</reference>
<keyword evidence="4 7" id="KW-0812">Transmembrane</keyword>
<evidence type="ECO:0000256" key="5">
    <source>
        <dbReference type="ARBA" id="ARBA00022989"/>
    </source>
</evidence>
<feature type="transmembrane region" description="Helical" evidence="7">
    <location>
        <begin position="370"/>
        <end position="388"/>
    </location>
</feature>
<dbReference type="SUPFAM" id="SSF103473">
    <property type="entry name" value="MFS general substrate transporter"/>
    <property type="match status" value="1"/>
</dbReference>
<dbReference type="AlphaFoldDB" id="A0A9X3WUF2"/>
<name>A0A9X3WUF2_9BACI</name>
<evidence type="ECO:0000256" key="3">
    <source>
        <dbReference type="ARBA" id="ARBA00022475"/>
    </source>
</evidence>
<evidence type="ECO:0000256" key="1">
    <source>
        <dbReference type="ARBA" id="ARBA00004651"/>
    </source>
</evidence>
<proteinExistence type="predicted"/>
<feature type="transmembrane region" description="Helical" evidence="7">
    <location>
        <begin position="40"/>
        <end position="61"/>
    </location>
</feature>
<dbReference type="Gene3D" id="1.20.1250.20">
    <property type="entry name" value="MFS general substrate transporter like domains"/>
    <property type="match status" value="1"/>
</dbReference>
<evidence type="ECO:0000313" key="10">
    <source>
        <dbReference type="Proteomes" id="UP001145050"/>
    </source>
</evidence>
<dbReference type="Pfam" id="PF05977">
    <property type="entry name" value="MFS_3"/>
    <property type="match status" value="1"/>
</dbReference>
<dbReference type="GO" id="GO:0005886">
    <property type="term" value="C:plasma membrane"/>
    <property type="evidence" value="ECO:0007669"/>
    <property type="project" value="UniProtKB-SubCell"/>
</dbReference>
<organism evidence="9 10">
    <name type="scientific">Terrihalobacillus insolitus</name>
    <dbReference type="NCBI Taxonomy" id="2950438"/>
    <lineage>
        <taxon>Bacteria</taxon>
        <taxon>Bacillati</taxon>
        <taxon>Bacillota</taxon>
        <taxon>Bacilli</taxon>
        <taxon>Bacillales</taxon>
        <taxon>Bacillaceae</taxon>
        <taxon>Terrihalobacillus</taxon>
    </lineage>
</organism>
<evidence type="ECO:0000256" key="2">
    <source>
        <dbReference type="ARBA" id="ARBA00022448"/>
    </source>
</evidence>
<accession>A0A9X3WUF2</accession>
<keyword evidence="2" id="KW-0813">Transport</keyword>
<feature type="transmembrane region" description="Helical" evidence="7">
    <location>
        <begin position="82"/>
        <end position="112"/>
    </location>
</feature>
<dbReference type="InterPro" id="IPR010290">
    <property type="entry name" value="TM_effector"/>
</dbReference>
<dbReference type="Proteomes" id="UP001145050">
    <property type="component" value="Unassembled WGS sequence"/>
</dbReference>
<evidence type="ECO:0000256" key="4">
    <source>
        <dbReference type="ARBA" id="ARBA00022692"/>
    </source>
</evidence>
<feature type="transmembrane region" description="Helical" evidence="7">
    <location>
        <begin position="341"/>
        <end position="364"/>
    </location>
</feature>
<dbReference type="InterPro" id="IPR020846">
    <property type="entry name" value="MFS_dom"/>
</dbReference>
<feature type="transmembrane region" description="Helical" evidence="7">
    <location>
        <begin position="253"/>
        <end position="271"/>
    </location>
</feature>
<feature type="transmembrane region" description="Helical" evidence="7">
    <location>
        <begin position="220"/>
        <end position="241"/>
    </location>
</feature>
<dbReference type="PANTHER" id="PTHR23513:SF6">
    <property type="entry name" value="MAJOR FACILITATOR SUPERFAMILY ASSOCIATED DOMAIN-CONTAINING PROTEIN"/>
    <property type="match status" value="1"/>
</dbReference>
<comment type="caution">
    <text evidence="9">The sequence shown here is derived from an EMBL/GenBank/DDBJ whole genome shotgun (WGS) entry which is preliminary data.</text>
</comment>
<dbReference type="CDD" id="cd06173">
    <property type="entry name" value="MFS_MefA_like"/>
    <property type="match status" value="1"/>
</dbReference>
<feature type="transmembrane region" description="Helical" evidence="7">
    <location>
        <begin position="12"/>
        <end position="34"/>
    </location>
</feature>
<feature type="domain" description="Major facilitator superfamily (MFS) profile" evidence="8">
    <location>
        <begin position="157"/>
        <end position="415"/>
    </location>
</feature>
<evidence type="ECO:0000313" key="9">
    <source>
        <dbReference type="EMBL" id="MDC3424431.1"/>
    </source>
</evidence>